<dbReference type="InterPro" id="IPR038461">
    <property type="entry name" value="Schlafen_AlbA_2_dom_sf"/>
</dbReference>
<reference evidence="2 3" key="1">
    <citation type="submission" date="2016-06" db="EMBL/GenBank/DDBJ databases">
        <title>Draft genome of Moraxella nonliquefaciens CCUG 60284.</title>
        <authorList>
            <person name="Salva-Serra F."/>
            <person name="Engstrom-Jakobsson H."/>
            <person name="Thorell K."/>
            <person name="Gonzales-Siles L."/>
            <person name="Karlsson R."/>
            <person name="Boulund F."/>
            <person name="Engstrand L."/>
            <person name="Kristiansson E."/>
            <person name="Moore E."/>
        </authorList>
    </citation>
    <scope>NUCLEOTIDE SEQUENCE [LARGE SCALE GENOMIC DNA]</scope>
    <source>
        <strain evidence="2 3">CCUG 60284</strain>
    </source>
</reference>
<evidence type="ECO:0000313" key="3">
    <source>
        <dbReference type="Proteomes" id="UP000092671"/>
    </source>
</evidence>
<feature type="domain" description="Schlafen AlbA-2" evidence="1">
    <location>
        <begin position="22"/>
        <end position="138"/>
    </location>
</feature>
<sequence length="501" mass="58712">MNEPISKIDSQTTLKYLQTQHENQYFERKGLGERDIKPSKIADELIGMANADGGILVFGVSDKGEIQDLQSLGDKLDNYRKLVFDFIAPPCRVQLEEIIIDDKLVFIFHVEQDLERIFYRKDNEKFFLRVADSNRELNQEQIKKLEYDKNIRLFEDEILPNFDEKDLDMPLLEKYKNKVNYNGDILDLLYKKHLIDKKDNEVKFKKSCALLFSKDPEKYIPSASVRYVRFEGLESKTGDEHNVIKDVRFENNIPNLIDEIRQFLRISFKEFFFLDIDIGKFKKVPEFPEEAWLEAVVNALCHRSYNVQGNAIYIKHFDDRLEISNSGPLPAQVTVDNIKTERYARNPRIARALEDLGYVRQLNEGVARIYETMEKSMLTKPEYSERHGNVYLVLRNNISLHNKTIHTDLMKKIEENWHHYNDSERNILLYIFSYGNATASEIAKNIQVHINTVRKYLNKFVENERILTRFSDKQRDRNAKYGVNKDVGVLSNAKAKLSNGS</sequence>
<dbReference type="EMBL" id="LZDN01000043">
    <property type="protein sequence ID" value="OBX48781.1"/>
    <property type="molecule type" value="Genomic_DNA"/>
</dbReference>
<accession>A0A1B8PHU8</accession>
<dbReference type="PANTHER" id="PTHR30595:SF6">
    <property type="entry name" value="SCHLAFEN ALBA-2 DOMAIN-CONTAINING PROTEIN"/>
    <property type="match status" value="1"/>
</dbReference>
<dbReference type="Gene3D" id="3.30.565.60">
    <property type="match status" value="1"/>
</dbReference>
<dbReference type="SUPFAM" id="SSF46785">
    <property type="entry name" value="Winged helix' DNA-binding domain"/>
    <property type="match status" value="1"/>
</dbReference>
<dbReference type="PANTHER" id="PTHR30595">
    <property type="entry name" value="GLPR-RELATED TRANSCRIPTIONAL REPRESSOR"/>
    <property type="match status" value="1"/>
</dbReference>
<dbReference type="InterPro" id="IPR036390">
    <property type="entry name" value="WH_DNA-bd_sf"/>
</dbReference>
<protein>
    <submittedName>
        <fullName evidence="2">ATPase</fullName>
    </submittedName>
</protein>
<dbReference type="Pfam" id="PF04326">
    <property type="entry name" value="SLFN_AlbA_2"/>
    <property type="match status" value="1"/>
</dbReference>
<dbReference type="Pfam" id="PF13749">
    <property type="entry name" value="HATPase_c_4"/>
    <property type="match status" value="1"/>
</dbReference>
<proteinExistence type="predicted"/>
<dbReference type="AlphaFoldDB" id="A0A1B8PHU8"/>
<dbReference type="Gene3D" id="3.30.950.30">
    <property type="entry name" value="Schlafen, AAA domain"/>
    <property type="match status" value="1"/>
</dbReference>
<evidence type="ECO:0000313" key="2">
    <source>
        <dbReference type="EMBL" id="OBX48781.1"/>
    </source>
</evidence>
<dbReference type="OrthoDB" id="9807853at2"/>
<name>A0A1B8PHU8_MORNO</name>
<gene>
    <name evidence="2" type="ORF">A9Z60_05115</name>
</gene>
<evidence type="ECO:0000259" key="1">
    <source>
        <dbReference type="Pfam" id="PF04326"/>
    </source>
</evidence>
<dbReference type="InterPro" id="IPR007421">
    <property type="entry name" value="Schlafen_AlbA_2_dom"/>
</dbReference>
<dbReference type="InterPro" id="IPR038475">
    <property type="entry name" value="RecG_C_sf"/>
</dbReference>
<organism evidence="2 3">
    <name type="scientific">Moraxella nonliquefaciens</name>
    <dbReference type="NCBI Taxonomy" id="478"/>
    <lineage>
        <taxon>Bacteria</taxon>
        <taxon>Pseudomonadati</taxon>
        <taxon>Pseudomonadota</taxon>
        <taxon>Gammaproteobacteria</taxon>
        <taxon>Moraxellales</taxon>
        <taxon>Moraxellaceae</taxon>
        <taxon>Moraxella</taxon>
    </lineage>
</organism>
<comment type="caution">
    <text evidence="2">The sequence shown here is derived from an EMBL/GenBank/DDBJ whole genome shotgun (WGS) entry which is preliminary data.</text>
</comment>
<dbReference type="Proteomes" id="UP000092671">
    <property type="component" value="Unassembled WGS sequence"/>
</dbReference>